<evidence type="ECO:0000313" key="5">
    <source>
        <dbReference type="Proteomes" id="UP000243679"/>
    </source>
</evidence>
<dbReference type="InterPro" id="IPR011836">
    <property type="entry name" value="YhdP"/>
</dbReference>
<name>A0A1Q2SLD5_9GAMM</name>
<gene>
    <name evidence="4" type="ORF">TAO_0539</name>
</gene>
<keyword evidence="2" id="KW-1133">Transmembrane helix</keyword>
<accession>A0A1Q2SLD5</accession>
<dbReference type="OrthoDB" id="9762238at2"/>
<dbReference type="RefSeq" id="WP_096526507.1">
    <property type="nucleotide sequence ID" value="NZ_AP014836.1"/>
</dbReference>
<dbReference type="EMBL" id="AP014836">
    <property type="protein sequence ID" value="BAW79909.1"/>
    <property type="molecule type" value="Genomic_DNA"/>
</dbReference>
<reference evidence="4 5" key="1">
    <citation type="journal article" date="2017" name="ISME J.">
        <title>An acid-tolerant ammonia-oxidizing ?-proteobacterium from soil.</title>
        <authorList>
            <person name="Hayatsu M."/>
            <person name="Tago K."/>
            <person name="Uchiyama I."/>
            <person name="Toyoda A."/>
            <person name="Wang Y."/>
            <person name="Shimomura Y."/>
            <person name="Okubo T."/>
            <person name="Kurisu F."/>
            <person name="Hirono Y."/>
            <person name="Nonaka K."/>
            <person name="Akiyama H."/>
            <person name="Itoh T."/>
            <person name="Takami H."/>
        </authorList>
    </citation>
    <scope>NUCLEOTIDE SEQUENCE [LARGE SCALE GENOMIC DNA]</scope>
    <source>
        <strain evidence="4 5">TAO100</strain>
    </source>
</reference>
<dbReference type="NCBIfam" id="TIGR02099">
    <property type="entry name" value="YhdP family protein"/>
    <property type="match status" value="1"/>
</dbReference>
<feature type="domain" description="YhdP central" evidence="3">
    <location>
        <begin position="7"/>
        <end position="1274"/>
    </location>
</feature>
<evidence type="ECO:0000313" key="4">
    <source>
        <dbReference type="EMBL" id="BAW79909.1"/>
    </source>
</evidence>
<feature type="transmembrane region" description="Helical" evidence="2">
    <location>
        <begin position="12"/>
        <end position="33"/>
    </location>
</feature>
<sequence>MSMVSICRRYFFIILGILTGCILLAGGALWAVIDNNPVMASRWLSTFLNQEAHIDAIDLRWEGFRPQLKLTNIRITDLKTRRQLLAFKEISFAAGSAAKDKSQHVIITGGQLIIEQKPEGCFRILGLQNLNTPCSHHSYPPWWLSKFDQLALVDIIILWNALGLEGKPMGLKIESLRLVNNEDIYRIEGSAILSKGLGKRIKIKAKFDGKEIQDPKSGLLYVKGEGLQLEPWQAYSFFNGLHFTRGTGDLELTLRWDKAALRQSLVKFDWKELGISGNSQAVGIANKISFQQLTGVAHYQQLTKGWSITVPRLSVIRGNQAWPPTSLQIKVEKDPILKLQGQFKFLRLQDIIPIYQLGAQTDSRLSLLLAKIQPAGDLRDIKIILPFGETQAKDWEIFATAENFGTQPWQHWLGCQGLSFKLQLAGGSGQLHMDSHNARLFSNYLEQPVALNTFQGKVIWRLKNGGWQILGDNIQLQNQDLALAGSLQLNKGSGENTPYLDLSLILQEMNLTTLSKYLPASIMKPHLVQWLDQAFLSGQIKTGSLLFQGPVDYFSSDRTQGQFTADLDLSGVTLHYSDQWPVFKQIDGHFHSDGQKIIVNVARGKLFNANIMGITAEITDLSGNVVPLKAVGQALGDSRDVRDFIQQSPLKEEYGGFIERVEVHGNTHINLSLGLAIRGDARHPKVDGELVFTDAYLRQLENLRLEFTAIRGGLHFTEKKLVSKNLTGQLLGRPVKADLSSLPGKSGSDGRVELSLSGRMEAQALAKKWFSSWSPWLQGSANFTTKMILQNGKKFAVTMAQVSSDLKGIKVTLPPPLEKPADQVQKLFLEIYEPIEDKRRFEIAYGEKLQGIFEAEDGELLDPIRGEIRVGGDPPLLPDQGVQLVGVLPNLLVDAWQQVLIKVAQAGSMGNKLKAIILQADQAELFGWHFKKIIIKANRSLAHHWQAQVTAPNLRGVITIPDTGSNQPLAINLDYLRLRPKSSSNERLGTDSNLQPALNQDSDPNQWPSIDLVCRQCWYDDYNLGLVQAHTSTYEGGLYLRQLEIISAAAQIKASGDWILNGRTQRSSLEFKVYSPELGQLLTSFGYRANIIGGETEIDVAADWPGSPTSLTSELSSERLNGTVQLKVGKGRLLSVESGPGQSPNILNVSAFHRRLPLDFSDVFGEGLPFDQIEGGLSFNQGDLYFNKFIIEGPMAQVRANGKIGFGSQNYNSKQTIRVAPSLPLVGSMVGGPIGLGVGTILMLTDKLIDKIFGAQFGQLMAYYYQVSGSLPKPAKQ</sequence>
<dbReference type="PANTHER" id="PTHR38690:SF1">
    <property type="entry name" value="PROTEASE"/>
    <property type="match status" value="1"/>
</dbReference>
<evidence type="ECO:0000256" key="2">
    <source>
        <dbReference type="SAM" id="Phobius"/>
    </source>
</evidence>
<organism evidence="4 5">
    <name type="scientific">Candidatus Nitrosoglobus terrae</name>
    <dbReference type="NCBI Taxonomy" id="1630141"/>
    <lineage>
        <taxon>Bacteria</taxon>
        <taxon>Pseudomonadati</taxon>
        <taxon>Pseudomonadota</taxon>
        <taxon>Gammaproteobacteria</taxon>
        <taxon>Chromatiales</taxon>
        <taxon>Chromatiaceae</taxon>
        <taxon>Candidatus Nitrosoglobus</taxon>
    </lineage>
</organism>
<dbReference type="Pfam" id="PF13116">
    <property type="entry name" value="YhdP"/>
    <property type="match status" value="1"/>
</dbReference>
<keyword evidence="5" id="KW-1185">Reference proteome</keyword>
<dbReference type="Proteomes" id="UP000243679">
    <property type="component" value="Chromosome"/>
</dbReference>
<evidence type="ECO:0000259" key="3">
    <source>
        <dbReference type="Pfam" id="PF13116"/>
    </source>
</evidence>
<dbReference type="AlphaFoldDB" id="A0A1Q2SLD5"/>
<feature type="region of interest" description="Disordered" evidence="1">
    <location>
        <begin position="983"/>
        <end position="1002"/>
    </location>
</feature>
<evidence type="ECO:0000256" key="1">
    <source>
        <dbReference type="SAM" id="MobiDB-lite"/>
    </source>
</evidence>
<keyword evidence="2" id="KW-0812">Transmembrane</keyword>
<proteinExistence type="predicted"/>
<dbReference type="InterPro" id="IPR025263">
    <property type="entry name" value="YhdP_central"/>
</dbReference>
<keyword evidence="2" id="KW-0472">Membrane</keyword>
<protein>
    <submittedName>
        <fullName evidence="4">Hypothetical conserved protein</fullName>
    </submittedName>
</protein>
<dbReference type="PANTHER" id="PTHR38690">
    <property type="entry name" value="PROTEASE-RELATED"/>
    <property type="match status" value="1"/>
</dbReference>
<dbReference type="KEGG" id="ntt:TAO_0539"/>